<keyword evidence="4" id="KW-1185">Reference proteome</keyword>
<protein>
    <submittedName>
        <fullName evidence="2">MmcQ/YjbR family DNA-binding protein</fullName>
    </submittedName>
    <submittedName>
        <fullName evidence="1">Putative DNA-binding protein (MmcQ/YjbR family)</fullName>
    </submittedName>
</protein>
<dbReference type="RefSeq" id="WP_110896183.1">
    <property type="nucleotide sequence ID" value="NZ_CP054614.1"/>
</dbReference>
<dbReference type="EMBL" id="QJSW01000004">
    <property type="protein sequence ID" value="PYE50361.1"/>
    <property type="molecule type" value="Genomic_DNA"/>
</dbReference>
<gene>
    <name evidence="1" type="ORF">DFQ00_104320</name>
    <name evidence="2" type="ORF">HUB98_01035</name>
</gene>
<evidence type="ECO:0000313" key="2">
    <source>
        <dbReference type="EMBL" id="QKS55035.1"/>
    </source>
</evidence>
<accession>A0A2V4VTV3</accession>
<dbReference type="InterPro" id="IPR038056">
    <property type="entry name" value="YjbR-like_sf"/>
</dbReference>
<dbReference type="OrthoDB" id="9789813at2"/>
<dbReference type="Proteomes" id="UP000509327">
    <property type="component" value="Chromosome"/>
</dbReference>
<dbReference type="InterPro" id="IPR007351">
    <property type="entry name" value="YjbR"/>
</dbReference>
<dbReference type="Proteomes" id="UP000247790">
    <property type="component" value="Unassembled WGS sequence"/>
</dbReference>
<dbReference type="AlphaFoldDB" id="A0A2V4VTV3"/>
<keyword evidence="1" id="KW-0238">DNA-binding</keyword>
<evidence type="ECO:0000313" key="3">
    <source>
        <dbReference type="Proteomes" id="UP000247790"/>
    </source>
</evidence>
<dbReference type="EMBL" id="CP054614">
    <property type="protein sequence ID" value="QKS55035.1"/>
    <property type="molecule type" value="Genomic_DNA"/>
</dbReference>
<dbReference type="Pfam" id="PF04237">
    <property type="entry name" value="YjbR"/>
    <property type="match status" value="1"/>
</dbReference>
<dbReference type="Gene3D" id="3.90.1150.30">
    <property type="match status" value="1"/>
</dbReference>
<dbReference type="SUPFAM" id="SSF142906">
    <property type="entry name" value="YjbR-like"/>
    <property type="match status" value="1"/>
</dbReference>
<evidence type="ECO:0000313" key="4">
    <source>
        <dbReference type="Proteomes" id="UP000509327"/>
    </source>
</evidence>
<dbReference type="PANTHER" id="PTHR35145">
    <property type="entry name" value="CYTOPLASMIC PROTEIN-RELATED"/>
    <property type="match status" value="1"/>
</dbReference>
<name>A0A2V4VTV3_PAEBA</name>
<sequence length="117" mass="13410">MTETMLSYCLAKQGAVKEYPFGPETAVIKVADKMFALLFEGNGEDRRINLKCDPIIAENLREQHAAVKPGYHMNKKHWNTVMLDDSLPNEDIYAMIDHSYNLVVQKLPKRIQETLSE</sequence>
<reference evidence="1 3" key="1">
    <citation type="submission" date="2018-06" db="EMBL/GenBank/DDBJ databases">
        <title>Genomic Encyclopedia of Type Strains, Phase III (KMG-III): the genomes of soil and plant-associated and newly described type strains.</title>
        <authorList>
            <person name="Whitman W."/>
        </authorList>
    </citation>
    <scope>NUCLEOTIDE SEQUENCE [LARGE SCALE GENOMIC DNA]</scope>
    <source>
        <strain evidence="1 3">CECT 7022</strain>
    </source>
</reference>
<proteinExistence type="predicted"/>
<evidence type="ECO:0000313" key="1">
    <source>
        <dbReference type="EMBL" id="PYE50361.1"/>
    </source>
</evidence>
<organism evidence="1 3">
    <name type="scientific">Paenibacillus barcinonensis</name>
    <dbReference type="NCBI Taxonomy" id="198119"/>
    <lineage>
        <taxon>Bacteria</taxon>
        <taxon>Bacillati</taxon>
        <taxon>Bacillota</taxon>
        <taxon>Bacilli</taxon>
        <taxon>Bacillales</taxon>
        <taxon>Paenibacillaceae</taxon>
        <taxon>Paenibacillus</taxon>
    </lineage>
</organism>
<dbReference type="InterPro" id="IPR058532">
    <property type="entry name" value="YjbR/MT2646/Rv2570-like"/>
</dbReference>
<dbReference type="PANTHER" id="PTHR35145:SF1">
    <property type="entry name" value="CYTOPLASMIC PROTEIN"/>
    <property type="match status" value="1"/>
</dbReference>
<reference evidence="2 4" key="2">
    <citation type="submission" date="2020-06" db="EMBL/GenBank/DDBJ databases">
        <title>Complete genome of Paenibacillus barcinonensis KACC11450.</title>
        <authorList>
            <person name="Kim M."/>
            <person name="Park Y.-J."/>
            <person name="Shin J.-H."/>
        </authorList>
    </citation>
    <scope>NUCLEOTIDE SEQUENCE [LARGE SCALE GENOMIC DNA]</scope>
    <source>
        <strain evidence="2 4">KACC11450</strain>
    </source>
</reference>
<dbReference type="GO" id="GO:0003677">
    <property type="term" value="F:DNA binding"/>
    <property type="evidence" value="ECO:0007669"/>
    <property type="project" value="UniProtKB-KW"/>
</dbReference>